<dbReference type="InterPro" id="IPR020846">
    <property type="entry name" value="MFS_dom"/>
</dbReference>
<gene>
    <name evidence="9" type="ORF">FY036_06150</name>
</gene>
<keyword evidence="6 7" id="KW-0472">Membrane</keyword>
<evidence type="ECO:0000256" key="3">
    <source>
        <dbReference type="ARBA" id="ARBA00022475"/>
    </source>
</evidence>
<evidence type="ECO:0000256" key="7">
    <source>
        <dbReference type="SAM" id="Phobius"/>
    </source>
</evidence>
<evidence type="ECO:0000259" key="8">
    <source>
        <dbReference type="PROSITE" id="PS50850"/>
    </source>
</evidence>
<comment type="subcellular location">
    <subcellularLocation>
        <location evidence="1">Cell membrane</location>
        <topology evidence="1">Multi-pass membrane protein</topology>
    </subcellularLocation>
</comment>
<dbReference type="InterPro" id="IPR036259">
    <property type="entry name" value="MFS_trans_sf"/>
</dbReference>
<keyword evidence="4 7" id="KW-0812">Transmembrane</keyword>
<protein>
    <submittedName>
        <fullName evidence="9">MFS transporter</fullName>
    </submittedName>
</protein>
<feature type="transmembrane region" description="Helical" evidence="7">
    <location>
        <begin position="245"/>
        <end position="264"/>
    </location>
</feature>
<feature type="transmembrane region" description="Helical" evidence="7">
    <location>
        <begin position="85"/>
        <end position="104"/>
    </location>
</feature>
<evidence type="ECO:0000313" key="10">
    <source>
        <dbReference type="Proteomes" id="UP000323258"/>
    </source>
</evidence>
<dbReference type="EMBL" id="VSZS01000057">
    <property type="protein sequence ID" value="TYR34070.1"/>
    <property type="molecule type" value="Genomic_DNA"/>
</dbReference>
<feature type="transmembrane region" description="Helical" evidence="7">
    <location>
        <begin position="301"/>
        <end position="322"/>
    </location>
</feature>
<evidence type="ECO:0000256" key="6">
    <source>
        <dbReference type="ARBA" id="ARBA00023136"/>
    </source>
</evidence>
<dbReference type="PANTHER" id="PTHR23521:SF2">
    <property type="entry name" value="TRANSPORTER MFS SUPERFAMILY"/>
    <property type="match status" value="1"/>
</dbReference>
<feature type="transmembrane region" description="Helical" evidence="7">
    <location>
        <begin position="110"/>
        <end position="131"/>
    </location>
</feature>
<keyword evidence="10" id="KW-1185">Reference proteome</keyword>
<name>A0A5D4H5H3_9HYPH</name>
<evidence type="ECO:0000256" key="5">
    <source>
        <dbReference type="ARBA" id="ARBA00022989"/>
    </source>
</evidence>
<sequence length="430" mass="44476">MDRSVDQANLEAQPATLVAVASVIVSMALAAVGNGLMFAYIPVRLGLSGYEPTWAGLILTGLSAGGIAGCLLTGMLVKRVGHARAFMIFSALIVLSNAIIGAGVDPVTWIGARALYGFAICGMFIVGQSWLNDAVSNEIRGRVMAVFYVSYILGLGAGSWLMGLLDISGAAAPLIGIAFTSLSILPVGMTRLPPPPPPEGASIAFARAWAISPVGVAGMLAVGGLSMMIAGFAPIHATANGYTQAQVATLMFAMPLGTLLFQLPFGWISDRTDRRYVLVTASLLVVAAGIAAGMFDGSTLAVMILIYMVWSGASESIYSLSSAHANDRASKDDLVALSSTMLFAWSVSGFVVPALGTALTAAYGTQAFMSVAIVIAVIFCAFVLLRIVRNPAVPAEETGSFAPMTAQAPLPVELAFGSDQPEDAGQDITK</sequence>
<evidence type="ECO:0000256" key="1">
    <source>
        <dbReference type="ARBA" id="ARBA00004651"/>
    </source>
</evidence>
<dbReference type="RefSeq" id="WP_148913832.1">
    <property type="nucleotide sequence ID" value="NZ_VSZS01000057.1"/>
</dbReference>
<feature type="transmembrane region" description="Helical" evidence="7">
    <location>
        <begin position="334"/>
        <end position="355"/>
    </location>
</feature>
<dbReference type="AlphaFoldDB" id="A0A5D4H5H3"/>
<dbReference type="GO" id="GO:0022857">
    <property type="term" value="F:transmembrane transporter activity"/>
    <property type="evidence" value="ECO:0007669"/>
    <property type="project" value="InterPro"/>
</dbReference>
<feature type="transmembrane region" description="Helical" evidence="7">
    <location>
        <begin position="167"/>
        <end position="187"/>
    </location>
</feature>
<evidence type="ECO:0000313" key="9">
    <source>
        <dbReference type="EMBL" id="TYR34070.1"/>
    </source>
</evidence>
<proteinExistence type="predicted"/>
<feature type="transmembrane region" description="Helical" evidence="7">
    <location>
        <begin position="53"/>
        <end position="73"/>
    </location>
</feature>
<evidence type="ECO:0000256" key="4">
    <source>
        <dbReference type="ARBA" id="ARBA00022692"/>
    </source>
</evidence>
<organism evidence="9 10">
    <name type="scientific">Neoaquamicrobium microcysteis</name>
    <dbReference type="NCBI Taxonomy" id="2682781"/>
    <lineage>
        <taxon>Bacteria</taxon>
        <taxon>Pseudomonadati</taxon>
        <taxon>Pseudomonadota</taxon>
        <taxon>Alphaproteobacteria</taxon>
        <taxon>Hyphomicrobiales</taxon>
        <taxon>Phyllobacteriaceae</taxon>
        <taxon>Neoaquamicrobium</taxon>
    </lineage>
</organism>
<feature type="domain" description="Major facilitator superfamily (MFS) profile" evidence="8">
    <location>
        <begin position="14"/>
        <end position="388"/>
    </location>
</feature>
<comment type="caution">
    <text evidence="9">The sequence shown here is derived from an EMBL/GenBank/DDBJ whole genome shotgun (WGS) entry which is preliminary data.</text>
</comment>
<dbReference type="GO" id="GO:0005886">
    <property type="term" value="C:plasma membrane"/>
    <property type="evidence" value="ECO:0007669"/>
    <property type="project" value="UniProtKB-SubCell"/>
</dbReference>
<feature type="transmembrane region" description="Helical" evidence="7">
    <location>
        <begin position="367"/>
        <end position="388"/>
    </location>
</feature>
<dbReference type="PROSITE" id="PS50850">
    <property type="entry name" value="MFS"/>
    <property type="match status" value="1"/>
</dbReference>
<evidence type="ECO:0000256" key="2">
    <source>
        <dbReference type="ARBA" id="ARBA00022448"/>
    </source>
</evidence>
<reference evidence="9 10" key="1">
    <citation type="submission" date="2019-08" db="EMBL/GenBank/DDBJ databases">
        <authorList>
            <person name="Seo Y.L."/>
        </authorList>
    </citation>
    <scope>NUCLEOTIDE SEQUENCE [LARGE SCALE GENOMIC DNA]</scope>
    <source>
        <strain evidence="9 10">MaA-C15</strain>
    </source>
</reference>
<keyword evidence="3" id="KW-1003">Cell membrane</keyword>
<dbReference type="OrthoDB" id="9810614at2"/>
<dbReference type="Gene3D" id="1.20.1250.20">
    <property type="entry name" value="MFS general substrate transporter like domains"/>
    <property type="match status" value="2"/>
</dbReference>
<dbReference type="Proteomes" id="UP000323258">
    <property type="component" value="Unassembled WGS sequence"/>
</dbReference>
<dbReference type="InterPro" id="IPR011701">
    <property type="entry name" value="MFS"/>
</dbReference>
<feature type="transmembrane region" description="Helical" evidence="7">
    <location>
        <begin position="143"/>
        <end position="161"/>
    </location>
</feature>
<dbReference type="PANTHER" id="PTHR23521">
    <property type="entry name" value="TRANSPORTER MFS SUPERFAMILY"/>
    <property type="match status" value="1"/>
</dbReference>
<reference evidence="9 10" key="2">
    <citation type="submission" date="2019-09" db="EMBL/GenBank/DDBJ databases">
        <title>Mesorhizobium sp. MaA-C15 isolated from Microcystis aeruginosa.</title>
        <authorList>
            <person name="Jeong S.E."/>
            <person name="Jin H.M."/>
            <person name="Jeon C.O."/>
        </authorList>
    </citation>
    <scope>NUCLEOTIDE SEQUENCE [LARGE SCALE GENOMIC DNA]</scope>
    <source>
        <strain evidence="9 10">MaA-C15</strain>
    </source>
</reference>
<feature type="transmembrane region" description="Helical" evidence="7">
    <location>
        <begin position="12"/>
        <end position="41"/>
    </location>
</feature>
<feature type="transmembrane region" description="Helical" evidence="7">
    <location>
        <begin position="208"/>
        <end position="233"/>
    </location>
</feature>
<accession>A0A5D4H5H3</accession>
<dbReference type="Pfam" id="PF07690">
    <property type="entry name" value="MFS_1"/>
    <property type="match status" value="2"/>
</dbReference>
<dbReference type="SUPFAM" id="SSF103473">
    <property type="entry name" value="MFS general substrate transporter"/>
    <property type="match status" value="1"/>
</dbReference>
<keyword evidence="5 7" id="KW-1133">Transmembrane helix</keyword>
<dbReference type="CDD" id="cd17477">
    <property type="entry name" value="MFS_YcaD_like"/>
    <property type="match status" value="1"/>
</dbReference>
<keyword evidence="2" id="KW-0813">Transport</keyword>
<dbReference type="InterPro" id="IPR047200">
    <property type="entry name" value="MFS_YcaD-like"/>
</dbReference>
<feature type="transmembrane region" description="Helical" evidence="7">
    <location>
        <begin position="276"/>
        <end position="295"/>
    </location>
</feature>